<dbReference type="Pfam" id="PF14362">
    <property type="entry name" value="DUF4407"/>
    <property type="match status" value="1"/>
</dbReference>
<protein>
    <submittedName>
        <fullName evidence="1">Uncharacterized protein</fullName>
    </submittedName>
</protein>
<reference evidence="1" key="1">
    <citation type="submission" date="2021-01" db="EMBL/GenBank/DDBJ databases">
        <title>Whole genome shotgun sequence of Planobispora takensis NBRC 109077.</title>
        <authorList>
            <person name="Komaki H."/>
            <person name="Tamura T."/>
        </authorList>
    </citation>
    <scope>NUCLEOTIDE SEQUENCE</scope>
    <source>
        <strain evidence="1">NBRC 109077</strain>
    </source>
</reference>
<evidence type="ECO:0000313" key="1">
    <source>
        <dbReference type="EMBL" id="GIH98209.1"/>
    </source>
</evidence>
<proteinExistence type="predicted"/>
<dbReference type="Proteomes" id="UP000634476">
    <property type="component" value="Unassembled WGS sequence"/>
</dbReference>
<keyword evidence="2" id="KW-1185">Reference proteome</keyword>
<organism evidence="1 2">
    <name type="scientific">Planobispora takensis</name>
    <dbReference type="NCBI Taxonomy" id="1367882"/>
    <lineage>
        <taxon>Bacteria</taxon>
        <taxon>Bacillati</taxon>
        <taxon>Actinomycetota</taxon>
        <taxon>Actinomycetes</taxon>
        <taxon>Streptosporangiales</taxon>
        <taxon>Streptosporangiaceae</taxon>
        <taxon>Planobispora</taxon>
    </lineage>
</organism>
<gene>
    <name evidence="1" type="ORF">Pta02_02180</name>
</gene>
<dbReference type="InterPro" id="IPR025519">
    <property type="entry name" value="DUF4407"/>
</dbReference>
<dbReference type="AlphaFoldDB" id="A0A8J3WPH6"/>
<evidence type="ECO:0000313" key="2">
    <source>
        <dbReference type="Proteomes" id="UP000634476"/>
    </source>
</evidence>
<dbReference type="EMBL" id="BOOK01000001">
    <property type="protein sequence ID" value="GIH98209.1"/>
    <property type="molecule type" value="Genomic_DNA"/>
</dbReference>
<sequence>MAKLKAELDSLATDHATAETERAATLSEKIAEHVEEKKRAYTDIGLLDRWEALGTVAGQSGMVNFAHWLLRIIFVLLDCMPIISKMLNGKTEYDRLLTQELRASSACHEAELHHPADDRQVRDQAA</sequence>
<name>A0A8J3WPH6_9ACTN</name>
<comment type="caution">
    <text evidence="1">The sequence shown here is derived from an EMBL/GenBank/DDBJ whole genome shotgun (WGS) entry which is preliminary data.</text>
</comment>
<accession>A0A8J3WPH6</accession>